<dbReference type="GO" id="GO:0015937">
    <property type="term" value="P:coenzyme A biosynthetic process"/>
    <property type="evidence" value="ECO:0007669"/>
    <property type="project" value="InterPro"/>
</dbReference>
<name>A0A316Z5C0_9BASI</name>
<dbReference type="SUPFAM" id="SSF52540">
    <property type="entry name" value="P-loop containing nucleoside triphosphate hydrolases"/>
    <property type="match status" value="1"/>
</dbReference>
<gene>
    <name evidence="3" type="ORF">FA09DRAFT_282378</name>
</gene>
<keyword evidence="4" id="KW-1185">Reference proteome</keyword>
<dbReference type="GO" id="GO:0004140">
    <property type="term" value="F:dephospho-CoA kinase activity"/>
    <property type="evidence" value="ECO:0007669"/>
    <property type="project" value="InterPro"/>
</dbReference>
<dbReference type="Proteomes" id="UP000245946">
    <property type="component" value="Unassembled WGS sequence"/>
</dbReference>
<sequence>MIIVGLSGGIASGKSTVSTLLQNASVPLVDLDKLARAVVAPSDSSGTLKALVKAFGNGILTPNGELDRPALGRIAFGDDAKRATLNRITHGAIRRRMAWTLVRMWLTGERLVVVDAPLLVEAGLWKWCARTVIVWCSPEDQLSRMLSRDGAAGLTEEDARSRLAAQHSLASKLPYADVILDNSSALQGSDAGSQGSGAGASPALRSQVQELVHEWRRETTSLLGTLTWLICWLAPPLGLLAG</sequence>
<feature type="non-terminal residue" evidence="3">
    <location>
        <position position="242"/>
    </location>
</feature>
<dbReference type="NCBIfam" id="TIGR00152">
    <property type="entry name" value="dephospho-CoA kinase"/>
    <property type="match status" value="1"/>
</dbReference>
<keyword evidence="1" id="KW-0547">Nucleotide-binding</keyword>
<dbReference type="OrthoDB" id="247245at2759"/>
<reference evidence="3 4" key="1">
    <citation type="journal article" date="2018" name="Mol. Biol. Evol.">
        <title>Broad Genomic Sampling Reveals a Smut Pathogenic Ancestry of the Fungal Clade Ustilaginomycotina.</title>
        <authorList>
            <person name="Kijpornyongpan T."/>
            <person name="Mondo S.J."/>
            <person name="Barry K."/>
            <person name="Sandor L."/>
            <person name="Lee J."/>
            <person name="Lipzen A."/>
            <person name="Pangilinan J."/>
            <person name="LaButti K."/>
            <person name="Hainaut M."/>
            <person name="Henrissat B."/>
            <person name="Grigoriev I.V."/>
            <person name="Spatafora J.W."/>
            <person name="Aime M.C."/>
        </authorList>
    </citation>
    <scope>NUCLEOTIDE SEQUENCE [LARGE SCALE GENOMIC DNA]</scope>
    <source>
        <strain evidence="3 4">MCA 4186</strain>
    </source>
</reference>
<organism evidence="3 4">
    <name type="scientific">Tilletiopsis washingtonensis</name>
    <dbReference type="NCBI Taxonomy" id="58919"/>
    <lineage>
        <taxon>Eukaryota</taxon>
        <taxon>Fungi</taxon>
        <taxon>Dikarya</taxon>
        <taxon>Basidiomycota</taxon>
        <taxon>Ustilaginomycotina</taxon>
        <taxon>Exobasidiomycetes</taxon>
        <taxon>Entylomatales</taxon>
        <taxon>Entylomatales incertae sedis</taxon>
        <taxon>Tilletiopsis</taxon>
    </lineage>
</organism>
<dbReference type="Pfam" id="PF01121">
    <property type="entry name" value="CoaE"/>
    <property type="match status" value="1"/>
</dbReference>
<dbReference type="GO" id="GO:0005524">
    <property type="term" value="F:ATP binding"/>
    <property type="evidence" value="ECO:0007669"/>
    <property type="project" value="UniProtKB-KW"/>
</dbReference>
<evidence type="ECO:0000313" key="3">
    <source>
        <dbReference type="EMBL" id="PWN96970.1"/>
    </source>
</evidence>
<dbReference type="PROSITE" id="PS51219">
    <property type="entry name" value="DPCK"/>
    <property type="match status" value="1"/>
</dbReference>
<protein>
    <submittedName>
        <fullName evidence="3">CoaE-domain-containing protein</fullName>
    </submittedName>
</protein>
<proteinExistence type="inferred from homology"/>
<dbReference type="RefSeq" id="XP_025597249.1">
    <property type="nucleotide sequence ID" value="XM_025739827.1"/>
</dbReference>
<accession>A0A316Z5C0</accession>
<dbReference type="HAMAP" id="MF_00376">
    <property type="entry name" value="Dephospho_CoA_kinase"/>
    <property type="match status" value="1"/>
</dbReference>
<evidence type="ECO:0000256" key="1">
    <source>
        <dbReference type="ARBA" id="ARBA00022741"/>
    </source>
</evidence>
<dbReference type="AlphaFoldDB" id="A0A316Z5C0"/>
<dbReference type="PANTHER" id="PTHR10695:SF46">
    <property type="entry name" value="BIFUNCTIONAL COENZYME A SYNTHASE-RELATED"/>
    <property type="match status" value="1"/>
</dbReference>
<dbReference type="InterPro" id="IPR027417">
    <property type="entry name" value="P-loop_NTPase"/>
</dbReference>
<dbReference type="STRING" id="58919.A0A316Z5C0"/>
<dbReference type="CDD" id="cd02022">
    <property type="entry name" value="DPCK"/>
    <property type="match status" value="1"/>
</dbReference>
<dbReference type="InterPro" id="IPR001977">
    <property type="entry name" value="Depp_CoAkinase"/>
</dbReference>
<dbReference type="Gene3D" id="3.40.50.300">
    <property type="entry name" value="P-loop containing nucleotide triphosphate hydrolases"/>
    <property type="match status" value="1"/>
</dbReference>
<evidence type="ECO:0000313" key="4">
    <source>
        <dbReference type="Proteomes" id="UP000245946"/>
    </source>
</evidence>
<dbReference type="GeneID" id="37267373"/>
<evidence type="ECO:0000256" key="2">
    <source>
        <dbReference type="ARBA" id="ARBA00022840"/>
    </source>
</evidence>
<dbReference type="EMBL" id="KZ819297">
    <property type="protein sequence ID" value="PWN96970.1"/>
    <property type="molecule type" value="Genomic_DNA"/>
</dbReference>
<keyword evidence="2" id="KW-0067">ATP-binding</keyword>
<dbReference type="PANTHER" id="PTHR10695">
    <property type="entry name" value="DEPHOSPHO-COA KINASE-RELATED"/>
    <property type="match status" value="1"/>
</dbReference>